<dbReference type="GO" id="GO:0006281">
    <property type="term" value="P:DNA repair"/>
    <property type="evidence" value="ECO:0007669"/>
    <property type="project" value="TreeGrafter"/>
</dbReference>
<dbReference type="GO" id="GO:0016787">
    <property type="term" value="F:hydrolase activity"/>
    <property type="evidence" value="ECO:0007669"/>
    <property type="project" value="UniProtKB-KW"/>
</dbReference>
<dbReference type="PANTHER" id="PTHR45626:SF17">
    <property type="entry name" value="HELICASE-LIKE TRANSCRIPTION FACTOR"/>
    <property type="match status" value="1"/>
</dbReference>
<name>A0AAD8UQM4_GLOAC</name>
<gene>
    <name evidence="8" type="ORF">BDZ83DRAFT_610603</name>
</gene>
<dbReference type="SUPFAM" id="SSF52540">
    <property type="entry name" value="P-loop containing nucleoside triphosphate hydrolases"/>
    <property type="match status" value="2"/>
</dbReference>
<dbReference type="GO" id="GO:0004386">
    <property type="term" value="F:helicase activity"/>
    <property type="evidence" value="ECO:0007669"/>
    <property type="project" value="UniProtKB-KW"/>
</dbReference>
<keyword evidence="4" id="KW-0067">ATP-binding</keyword>
<evidence type="ECO:0000256" key="5">
    <source>
        <dbReference type="SAM" id="MobiDB-lite"/>
    </source>
</evidence>
<dbReference type="PROSITE" id="PS51194">
    <property type="entry name" value="HELICASE_CTER"/>
    <property type="match status" value="1"/>
</dbReference>
<accession>A0AAD8UQM4</accession>
<dbReference type="InterPro" id="IPR050628">
    <property type="entry name" value="SNF2_RAD54_helicase_TF"/>
</dbReference>
<dbReference type="InterPro" id="IPR014001">
    <property type="entry name" value="Helicase_ATP-bd"/>
</dbReference>
<feature type="domain" description="Helicase ATP-binding" evidence="6">
    <location>
        <begin position="307"/>
        <end position="496"/>
    </location>
</feature>
<evidence type="ECO:0000256" key="3">
    <source>
        <dbReference type="ARBA" id="ARBA00022806"/>
    </source>
</evidence>
<dbReference type="EMBL" id="JAHMHS010000019">
    <property type="protein sequence ID" value="KAK1728196.1"/>
    <property type="molecule type" value="Genomic_DNA"/>
</dbReference>
<dbReference type="CDD" id="cd18793">
    <property type="entry name" value="SF2_C_SNF"/>
    <property type="match status" value="1"/>
</dbReference>
<dbReference type="Pfam" id="PF00176">
    <property type="entry name" value="SNF2-rel_dom"/>
    <property type="match status" value="1"/>
</dbReference>
<dbReference type="InterPro" id="IPR000330">
    <property type="entry name" value="SNF2_N"/>
</dbReference>
<proteinExistence type="predicted"/>
<protein>
    <submittedName>
        <fullName evidence="8">SNF2 family N-terminal domain-containing protein</fullName>
    </submittedName>
</protein>
<keyword evidence="1" id="KW-0547">Nucleotide-binding</keyword>
<feature type="region of interest" description="Disordered" evidence="5">
    <location>
        <begin position="1"/>
        <end position="23"/>
    </location>
</feature>
<dbReference type="InterPro" id="IPR038718">
    <property type="entry name" value="SNF2-like_sf"/>
</dbReference>
<feature type="compositionally biased region" description="Polar residues" evidence="5">
    <location>
        <begin position="1"/>
        <end position="13"/>
    </location>
</feature>
<reference evidence="8" key="1">
    <citation type="submission" date="2021-12" db="EMBL/GenBank/DDBJ databases">
        <title>Comparative genomics, transcriptomics and evolutionary studies reveal genomic signatures of adaptation to plant cell wall in hemibiotrophic fungi.</title>
        <authorList>
            <consortium name="DOE Joint Genome Institute"/>
            <person name="Baroncelli R."/>
            <person name="Diaz J.F."/>
            <person name="Benocci T."/>
            <person name="Peng M."/>
            <person name="Battaglia E."/>
            <person name="Haridas S."/>
            <person name="Andreopoulos W."/>
            <person name="Labutti K."/>
            <person name="Pangilinan J."/>
            <person name="Floch G.L."/>
            <person name="Makela M.R."/>
            <person name="Henrissat B."/>
            <person name="Grigoriev I.V."/>
            <person name="Crouch J.A."/>
            <person name="De Vries R.P."/>
            <person name="Sukno S.A."/>
            <person name="Thon M.R."/>
        </authorList>
    </citation>
    <scope>NUCLEOTIDE SEQUENCE</scope>
    <source>
        <strain evidence="8">CBS 112980</strain>
    </source>
</reference>
<evidence type="ECO:0000256" key="2">
    <source>
        <dbReference type="ARBA" id="ARBA00022801"/>
    </source>
</evidence>
<dbReference type="Gene3D" id="3.40.50.10810">
    <property type="entry name" value="Tandem AAA-ATPase domain"/>
    <property type="match status" value="1"/>
</dbReference>
<evidence type="ECO:0000313" key="9">
    <source>
        <dbReference type="Proteomes" id="UP001244207"/>
    </source>
</evidence>
<dbReference type="PANTHER" id="PTHR45626">
    <property type="entry name" value="TRANSCRIPTION TERMINATION FACTOR 2-RELATED"/>
    <property type="match status" value="1"/>
</dbReference>
<keyword evidence="9" id="KW-1185">Reference proteome</keyword>
<dbReference type="AlphaFoldDB" id="A0AAD8UQM4"/>
<evidence type="ECO:0000256" key="4">
    <source>
        <dbReference type="ARBA" id="ARBA00022840"/>
    </source>
</evidence>
<evidence type="ECO:0000313" key="8">
    <source>
        <dbReference type="EMBL" id="KAK1728196.1"/>
    </source>
</evidence>
<dbReference type="InterPro" id="IPR001650">
    <property type="entry name" value="Helicase_C-like"/>
</dbReference>
<evidence type="ECO:0000259" key="7">
    <source>
        <dbReference type="PROSITE" id="PS51194"/>
    </source>
</evidence>
<dbReference type="InterPro" id="IPR049730">
    <property type="entry name" value="SNF2/RAD54-like_C"/>
</dbReference>
<dbReference type="GO" id="GO:0005524">
    <property type="term" value="F:ATP binding"/>
    <property type="evidence" value="ECO:0007669"/>
    <property type="project" value="UniProtKB-KW"/>
</dbReference>
<comment type="caution">
    <text evidence="8">The sequence shown here is derived from an EMBL/GenBank/DDBJ whole genome shotgun (WGS) entry which is preliminary data.</text>
</comment>
<dbReference type="Proteomes" id="UP001244207">
    <property type="component" value="Unassembled WGS sequence"/>
</dbReference>
<dbReference type="SMART" id="SM00490">
    <property type="entry name" value="HELICc"/>
    <property type="match status" value="1"/>
</dbReference>
<dbReference type="RefSeq" id="XP_060368251.1">
    <property type="nucleotide sequence ID" value="XM_060507601.1"/>
</dbReference>
<dbReference type="SMART" id="SM00487">
    <property type="entry name" value="DEXDc"/>
    <property type="match status" value="1"/>
</dbReference>
<organism evidence="8 9">
    <name type="scientific">Glomerella acutata</name>
    <name type="common">Colletotrichum acutatum</name>
    <dbReference type="NCBI Taxonomy" id="27357"/>
    <lineage>
        <taxon>Eukaryota</taxon>
        <taxon>Fungi</taxon>
        <taxon>Dikarya</taxon>
        <taxon>Ascomycota</taxon>
        <taxon>Pezizomycotina</taxon>
        <taxon>Sordariomycetes</taxon>
        <taxon>Hypocreomycetidae</taxon>
        <taxon>Glomerellales</taxon>
        <taxon>Glomerellaceae</taxon>
        <taxon>Colletotrichum</taxon>
        <taxon>Colletotrichum acutatum species complex</taxon>
    </lineage>
</organism>
<keyword evidence="2" id="KW-0378">Hydrolase</keyword>
<sequence>MSLTSASVHVGSSSKRRKLHSGIPENVEAKFQEQSGATDDAHWLSNGFTTQEGSRNPVSPEICYGSLDGIPLRLTDSTKTASHHDLDLLSWNGSKYLKSLDGLSVSYELPRRAIDIFRTLSDKAKVLLDVRLHVSNPEPPVTRRQRLKKVTNDSSPVLSATANLYGSRALSDSVSTFLESCHAFLQVPDRCTYDVPYVNPQCLSSPDDNTVMTSAFNGDITLQWACDNSQNDDLFDELGNDEEFEEAPQPDLLRARLKGHQKQGLRFLLDREQGWDFESRRLDVWKSYKDRFGFSRYKNNINGLTQCEAPKDFRGGVLADEMGLGKTLTMLALSAAARDPKSDCSCQVGKDSPDATENILGTLVVVPLSLLVVWEDQIREHMAPEFRSLIYHGNTRKTPRARLRQCDIVITTYNIIAAEWNELKRSRSAKSSTTTLVESKWHRVILDEAHIIRSPGTQNARAVCALEATHRWCITGTPLQNRTQDIFSLLKFLRVYPYDSFEVFDRDITKPCKVQVEERGLQLLRKLMRMVTLHRSKKVIELPSIQEAIQEVEMTTAEQSMYEEARDGTRRFISDVLDSEAGAQGSSYIHAFRRVNDMRYICNNGIRQRGRRLNPSPLSEVESESETGVDELDHILDNLDEACFDCGTDITDAQESYDIREVLTDMKANQQQICVECSRRQLHTQQPDTDLEDPVASQVESQTLATEPLLSSKVKAVASFVESIPRGEKCVIFSFWTTTLETMQRALDDCGISSCCYRGDMKYAVRTESLKKFSNDETIKAILVSISCGGQGLDLTIANHCILIEPQWNPMVEEQAIARVHRLGQQHAVSVTRFVMKGTIERKVLERQMRKKVLANLVLGREKIKEGENGKKQLANLMQLIY</sequence>
<dbReference type="Pfam" id="PF00271">
    <property type="entry name" value="Helicase_C"/>
    <property type="match status" value="1"/>
</dbReference>
<evidence type="ECO:0000259" key="6">
    <source>
        <dbReference type="PROSITE" id="PS51192"/>
    </source>
</evidence>
<dbReference type="CDD" id="cd18008">
    <property type="entry name" value="DEXDc_SHPRH-like"/>
    <property type="match status" value="1"/>
</dbReference>
<dbReference type="GO" id="GO:0005634">
    <property type="term" value="C:nucleus"/>
    <property type="evidence" value="ECO:0007669"/>
    <property type="project" value="TreeGrafter"/>
</dbReference>
<keyword evidence="3" id="KW-0347">Helicase</keyword>
<dbReference type="GeneID" id="85391500"/>
<dbReference type="PROSITE" id="PS51192">
    <property type="entry name" value="HELICASE_ATP_BIND_1"/>
    <property type="match status" value="1"/>
</dbReference>
<evidence type="ECO:0000256" key="1">
    <source>
        <dbReference type="ARBA" id="ARBA00022741"/>
    </source>
</evidence>
<dbReference type="GO" id="GO:0008094">
    <property type="term" value="F:ATP-dependent activity, acting on DNA"/>
    <property type="evidence" value="ECO:0007669"/>
    <property type="project" value="TreeGrafter"/>
</dbReference>
<dbReference type="Gene3D" id="3.40.50.300">
    <property type="entry name" value="P-loop containing nucleotide triphosphate hydrolases"/>
    <property type="match status" value="1"/>
</dbReference>
<feature type="domain" description="Helicase C-terminal" evidence="7">
    <location>
        <begin position="713"/>
        <end position="865"/>
    </location>
</feature>
<dbReference type="InterPro" id="IPR027417">
    <property type="entry name" value="P-loop_NTPase"/>
</dbReference>